<proteinExistence type="inferred from homology"/>
<name>A0A420EGR4_9ALTE</name>
<comment type="caution">
    <text evidence="11">The sequence shown here is derived from an EMBL/GenBank/DDBJ whole genome shotgun (WGS) entry which is preliminary data.</text>
</comment>
<dbReference type="PANTHER" id="PTHR35869:SF1">
    <property type="entry name" value="OUTER-MEMBRANE LIPOPROTEIN CARRIER PROTEIN"/>
    <property type="match status" value="1"/>
</dbReference>
<dbReference type="Pfam" id="PF03548">
    <property type="entry name" value="LolA"/>
    <property type="match status" value="1"/>
</dbReference>
<sequence length="204" mass="22624" precursor="true">MYKLIKPLVFSLALSSGFSLPALADAKSELREQLSGITDFTANYTQQVLDVDGSELQLAQGELKLLRPGKVFWQQVSPDDDLIISDGETIWYFSPFIEQVSILDAQSAISTTPLILLSTDQDSAWEQYQVETSEAGYLLSSVSDPDQAQFWIDLVDGKINAFSIREQSGQQNNFELSEFESNTGIDSAMFSFEIPSGVSVDDQR</sequence>
<accession>A0A420EGR4</accession>
<evidence type="ECO:0000313" key="11">
    <source>
        <dbReference type="EMBL" id="RKF19854.1"/>
    </source>
</evidence>
<comment type="similarity">
    <text evidence="2 10">Belongs to the LolA family.</text>
</comment>
<keyword evidence="11" id="KW-0449">Lipoprotein</keyword>
<evidence type="ECO:0000256" key="3">
    <source>
        <dbReference type="ARBA" id="ARBA00011245"/>
    </source>
</evidence>
<dbReference type="NCBIfam" id="TIGR00547">
    <property type="entry name" value="lolA"/>
    <property type="match status" value="1"/>
</dbReference>
<comment type="subcellular location">
    <subcellularLocation>
        <location evidence="1 10">Periplasm</location>
    </subcellularLocation>
</comment>
<dbReference type="AlphaFoldDB" id="A0A420EGR4"/>
<keyword evidence="7 10" id="KW-0574">Periplasm</keyword>
<dbReference type="HAMAP" id="MF_00240">
    <property type="entry name" value="LolA"/>
    <property type="match status" value="1"/>
</dbReference>
<organism evidence="11 12">
    <name type="scientific">Alginatibacterium sediminis</name>
    <dbReference type="NCBI Taxonomy" id="2164068"/>
    <lineage>
        <taxon>Bacteria</taxon>
        <taxon>Pseudomonadati</taxon>
        <taxon>Pseudomonadota</taxon>
        <taxon>Gammaproteobacteria</taxon>
        <taxon>Alteromonadales</taxon>
        <taxon>Alteromonadaceae</taxon>
        <taxon>Alginatibacterium</taxon>
    </lineage>
</organism>
<dbReference type="SUPFAM" id="SSF89392">
    <property type="entry name" value="Prokaryotic lipoproteins and lipoprotein localization factors"/>
    <property type="match status" value="1"/>
</dbReference>
<protein>
    <recommendedName>
        <fullName evidence="4 10">Outer-membrane lipoprotein carrier protein</fullName>
    </recommendedName>
</protein>
<evidence type="ECO:0000256" key="4">
    <source>
        <dbReference type="ARBA" id="ARBA00014035"/>
    </source>
</evidence>
<dbReference type="Gene3D" id="2.50.20.10">
    <property type="entry name" value="Lipoprotein localisation LolA/LolB/LppX"/>
    <property type="match status" value="1"/>
</dbReference>
<keyword evidence="8 10" id="KW-0653">Protein transport</keyword>
<comment type="subunit">
    <text evidence="3 10">Monomer.</text>
</comment>
<dbReference type="Proteomes" id="UP000286482">
    <property type="component" value="Unassembled WGS sequence"/>
</dbReference>
<feature type="chain" id="PRO_5019598491" description="Outer-membrane lipoprotein carrier protein" evidence="10">
    <location>
        <begin position="25"/>
        <end position="204"/>
    </location>
</feature>
<keyword evidence="5 10" id="KW-0813">Transport</keyword>
<dbReference type="GO" id="GO:0030288">
    <property type="term" value="C:outer membrane-bounded periplasmic space"/>
    <property type="evidence" value="ECO:0007669"/>
    <property type="project" value="TreeGrafter"/>
</dbReference>
<evidence type="ECO:0000256" key="10">
    <source>
        <dbReference type="HAMAP-Rule" id="MF_00240"/>
    </source>
</evidence>
<evidence type="ECO:0000256" key="8">
    <source>
        <dbReference type="ARBA" id="ARBA00022927"/>
    </source>
</evidence>
<dbReference type="InterPro" id="IPR029046">
    <property type="entry name" value="LolA/LolB/LppX"/>
</dbReference>
<evidence type="ECO:0000256" key="5">
    <source>
        <dbReference type="ARBA" id="ARBA00022448"/>
    </source>
</evidence>
<evidence type="ECO:0000256" key="9">
    <source>
        <dbReference type="ARBA" id="ARBA00023186"/>
    </source>
</evidence>
<dbReference type="InterPro" id="IPR004564">
    <property type="entry name" value="OM_lipoprot_carrier_LolA-like"/>
</dbReference>
<evidence type="ECO:0000313" key="12">
    <source>
        <dbReference type="Proteomes" id="UP000286482"/>
    </source>
</evidence>
<dbReference type="GO" id="GO:0044874">
    <property type="term" value="P:lipoprotein localization to outer membrane"/>
    <property type="evidence" value="ECO:0007669"/>
    <property type="project" value="UniProtKB-UniRule"/>
</dbReference>
<dbReference type="InterPro" id="IPR018323">
    <property type="entry name" value="OM_lipoprot_carrier_LolA_Pbac"/>
</dbReference>
<dbReference type="OrthoDB" id="9787361at2"/>
<dbReference type="CDD" id="cd16325">
    <property type="entry name" value="LolA"/>
    <property type="match status" value="1"/>
</dbReference>
<gene>
    <name evidence="10 11" type="primary">lolA</name>
    <name evidence="11" type="ORF">DBZ36_05180</name>
</gene>
<dbReference type="PANTHER" id="PTHR35869">
    <property type="entry name" value="OUTER-MEMBRANE LIPOPROTEIN CARRIER PROTEIN"/>
    <property type="match status" value="1"/>
</dbReference>
<evidence type="ECO:0000256" key="1">
    <source>
        <dbReference type="ARBA" id="ARBA00004418"/>
    </source>
</evidence>
<comment type="function">
    <text evidence="10">Participates in the translocation of lipoproteins from the inner membrane to the outer membrane. Only forms a complex with a lipoprotein if the residue after the N-terminal Cys is not an aspartate (The Asp acts as a targeting signal to indicate that the lipoprotein should stay in the inner membrane).</text>
</comment>
<evidence type="ECO:0000256" key="6">
    <source>
        <dbReference type="ARBA" id="ARBA00022729"/>
    </source>
</evidence>
<keyword evidence="9 10" id="KW-0143">Chaperone</keyword>
<feature type="signal peptide" evidence="10">
    <location>
        <begin position="1"/>
        <end position="24"/>
    </location>
</feature>
<dbReference type="EMBL" id="RAQO01000004">
    <property type="protein sequence ID" value="RKF19854.1"/>
    <property type="molecule type" value="Genomic_DNA"/>
</dbReference>
<evidence type="ECO:0000256" key="7">
    <source>
        <dbReference type="ARBA" id="ARBA00022764"/>
    </source>
</evidence>
<dbReference type="RefSeq" id="WP_120353859.1">
    <property type="nucleotide sequence ID" value="NZ_RAQO01000004.1"/>
</dbReference>
<keyword evidence="12" id="KW-1185">Reference proteome</keyword>
<evidence type="ECO:0000256" key="2">
    <source>
        <dbReference type="ARBA" id="ARBA00007615"/>
    </source>
</evidence>
<keyword evidence="6 10" id="KW-0732">Signal</keyword>
<reference evidence="11 12" key="1">
    <citation type="submission" date="2018-09" db="EMBL/GenBank/DDBJ databases">
        <authorList>
            <person name="Wang Z."/>
        </authorList>
    </citation>
    <scope>NUCLEOTIDE SEQUENCE [LARGE SCALE GENOMIC DNA]</scope>
    <source>
        <strain evidence="11 12">ALS 81</strain>
    </source>
</reference>
<dbReference type="GO" id="GO:0042953">
    <property type="term" value="P:lipoprotein transport"/>
    <property type="evidence" value="ECO:0007669"/>
    <property type="project" value="InterPro"/>
</dbReference>